<dbReference type="EMBL" id="CP017637">
    <property type="protein sequence ID" value="APG10441.1"/>
    <property type="molecule type" value="Genomic_DNA"/>
</dbReference>
<dbReference type="Proteomes" id="UP000181962">
    <property type="component" value="Chromosome"/>
</dbReference>
<gene>
    <name evidence="1" type="ORF">BKD09_19100</name>
</gene>
<sequence>MLRITIELVPGGIELESRAVASMQISNVSDLADCSDYHVEITETANPLTGDPARKAECMVVAHHRRQRVWALLEKACCELLKDRNNSLKS</sequence>
<name>A0A1L3FAV9_BRAJP</name>
<accession>A0A1L3FAV9</accession>
<proteinExistence type="predicted"/>
<evidence type="ECO:0000313" key="2">
    <source>
        <dbReference type="Proteomes" id="UP000181962"/>
    </source>
</evidence>
<evidence type="ECO:0000313" key="1">
    <source>
        <dbReference type="EMBL" id="APG10441.1"/>
    </source>
</evidence>
<organism evidence="1 2">
    <name type="scientific">Bradyrhizobium japonicum</name>
    <dbReference type="NCBI Taxonomy" id="375"/>
    <lineage>
        <taxon>Bacteria</taxon>
        <taxon>Pseudomonadati</taxon>
        <taxon>Pseudomonadota</taxon>
        <taxon>Alphaproteobacteria</taxon>
        <taxon>Hyphomicrobiales</taxon>
        <taxon>Nitrobacteraceae</taxon>
        <taxon>Bradyrhizobium</taxon>
    </lineage>
</organism>
<dbReference type="AlphaFoldDB" id="A0A1L3FAV9"/>
<protein>
    <submittedName>
        <fullName evidence="1">Uncharacterized protein</fullName>
    </submittedName>
</protein>
<reference evidence="1 2" key="1">
    <citation type="submission" date="2016-11" db="EMBL/GenBank/DDBJ databases">
        <title>Complete Genome Sequence of Bradyrhizobium sp. strain J5, an isolated from soybean nodule in Hokkaido.</title>
        <authorList>
            <person name="Kanehara K."/>
        </authorList>
    </citation>
    <scope>NUCLEOTIDE SEQUENCE [LARGE SCALE GENOMIC DNA]</scope>
    <source>
        <strain evidence="1 2">J5</strain>
    </source>
</reference>